<dbReference type="PANTHER" id="PTHR13031">
    <property type="entry name" value="RIBONUCLEASE P SUBUNIT P30"/>
    <property type="match status" value="1"/>
</dbReference>
<dbReference type="KEGG" id="meme:HYG87_02675"/>
<dbReference type="PANTHER" id="PTHR13031:SF0">
    <property type="entry name" value="RIBONUCLEASE P PROTEIN SUBUNIT P30"/>
    <property type="match status" value="1"/>
</dbReference>
<evidence type="ECO:0000313" key="8">
    <source>
        <dbReference type="EMBL" id="QUH22753.1"/>
    </source>
</evidence>
<evidence type="ECO:0000256" key="4">
    <source>
        <dbReference type="ARBA" id="ARBA00022722"/>
    </source>
</evidence>
<keyword evidence="3 7" id="KW-0819">tRNA processing</keyword>
<keyword evidence="5 7" id="KW-0255">Endonuclease</keyword>
<dbReference type="NCBIfam" id="NF046111">
    <property type="entry name" value="RNaseP3Mthb"/>
    <property type="match status" value="1"/>
</dbReference>
<organism evidence="8 9">
    <name type="scientific">Methanobacterium alkalithermotolerans</name>
    <dbReference type="NCBI Taxonomy" id="2731220"/>
    <lineage>
        <taxon>Archaea</taxon>
        <taxon>Methanobacteriati</taxon>
        <taxon>Methanobacteriota</taxon>
        <taxon>Methanomada group</taxon>
        <taxon>Methanobacteria</taxon>
        <taxon>Methanobacteriales</taxon>
        <taxon>Methanobacteriaceae</taxon>
        <taxon>Methanobacterium</taxon>
    </lineage>
</organism>
<gene>
    <name evidence="7" type="primary">rnp3</name>
    <name evidence="8" type="ORF">HYG87_02675</name>
</gene>
<dbReference type="EMBL" id="CP058560">
    <property type="protein sequence ID" value="QUH22753.1"/>
    <property type="molecule type" value="Genomic_DNA"/>
</dbReference>
<dbReference type="Gene3D" id="3.20.20.140">
    <property type="entry name" value="Metal-dependent hydrolases"/>
    <property type="match status" value="1"/>
</dbReference>
<dbReference type="GO" id="GO:0005737">
    <property type="term" value="C:cytoplasm"/>
    <property type="evidence" value="ECO:0007669"/>
    <property type="project" value="UniProtKB-SubCell"/>
</dbReference>
<dbReference type="Proteomes" id="UP000681041">
    <property type="component" value="Chromosome"/>
</dbReference>
<dbReference type="RefSeq" id="WP_211533700.1">
    <property type="nucleotide sequence ID" value="NZ_CP058560.1"/>
</dbReference>
<sequence length="247" mass="28482">MKYFDFHLNGKNPDTDLALINEAKRLGYQGISIFYSNEHYKSALENFNKIINDETAPPHPQSFKIDEFSITPGIIIQGKNPHHLQKQIRSLRNKTNILMVDGGDLKINRAACENVKVDILSRPYYKRRDCGINHVLSREAAKNNVAIELCFSDLLKSRNSLRSKIMAHFRDIIKLQRKFQFLLLITSGARTLYDLRTPRDIMALYSCLGLKKEEILRAISDSPSFILDYNQQRKNMVVNGVKIINEK</sequence>
<dbReference type="HAMAP" id="MF_00756">
    <property type="entry name" value="RNase_P_3"/>
    <property type="match status" value="1"/>
</dbReference>
<dbReference type="SUPFAM" id="SSF89550">
    <property type="entry name" value="PHP domain-like"/>
    <property type="match status" value="1"/>
</dbReference>
<dbReference type="InterPro" id="IPR016195">
    <property type="entry name" value="Pol/histidinol_Pase-like"/>
</dbReference>
<keyword evidence="4 7" id="KW-0540">Nuclease</keyword>
<name>A0A8T8K6M0_9EURY</name>
<dbReference type="GO" id="GO:0001682">
    <property type="term" value="P:tRNA 5'-leader removal"/>
    <property type="evidence" value="ECO:0007669"/>
    <property type="project" value="UniProtKB-UniRule"/>
</dbReference>
<keyword evidence="6 7" id="KW-0378">Hydrolase</keyword>
<comment type="subunit">
    <text evidence="7">Consists of a catalytic RNA component and at least 4-5 protein subunits.</text>
</comment>
<reference evidence="8" key="1">
    <citation type="submission" date="2020-07" db="EMBL/GenBank/DDBJ databases">
        <title>Methanobacterium. sp. MethCan genome.</title>
        <authorList>
            <person name="Postec A."/>
            <person name="Quemeneur M."/>
        </authorList>
    </citation>
    <scope>NUCLEOTIDE SEQUENCE</scope>
    <source>
        <strain evidence="8">MethCAN</strain>
    </source>
</reference>
<dbReference type="GO" id="GO:0004526">
    <property type="term" value="F:ribonuclease P activity"/>
    <property type="evidence" value="ECO:0007669"/>
    <property type="project" value="UniProtKB-UniRule"/>
</dbReference>
<evidence type="ECO:0000256" key="3">
    <source>
        <dbReference type="ARBA" id="ARBA00022694"/>
    </source>
</evidence>
<accession>A0A8T8K6M0</accession>
<evidence type="ECO:0000256" key="5">
    <source>
        <dbReference type="ARBA" id="ARBA00022759"/>
    </source>
</evidence>
<dbReference type="InterPro" id="IPR002738">
    <property type="entry name" value="RNase_P_p30"/>
</dbReference>
<evidence type="ECO:0000256" key="1">
    <source>
        <dbReference type="ARBA" id="ARBA00007331"/>
    </source>
</evidence>
<comment type="similarity">
    <text evidence="1 7">Belongs to the eukaryotic/archaeal RNase P protein component 3 family.</text>
</comment>
<keyword evidence="9" id="KW-1185">Reference proteome</keyword>
<dbReference type="EC" id="3.1.26.5" evidence="7"/>
<dbReference type="GeneID" id="64819634"/>
<keyword evidence="2 7" id="KW-0963">Cytoplasm</keyword>
<dbReference type="InterPro" id="IPR023539">
    <property type="entry name" value="RNase_P_comp-3_arc"/>
</dbReference>
<comment type="subcellular location">
    <subcellularLocation>
        <location evidence="7">Cytoplasm</location>
    </subcellularLocation>
</comment>
<evidence type="ECO:0000256" key="2">
    <source>
        <dbReference type="ARBA" id="ARBA00022490"/>
    </source>
</evidence>
<dbReference type="GO" id="GO:0003723">
    <property type="term" value="F:RNA binding"/>
    <property type="evidence" value="ECO:0007669"/>
    <property type="project" value="TreeGrafter"/>
</dbReference>
<dbReference type="OrthoDB" id="85765at2157"/>
<comment type="function">
    <text evidence="7">Part of ribonuclease P, a protein complex that generates mature tRNA molecules by cleaving their 5'-ends.</text>
</comment>
<dbReference type="Pfam" id="PF01876">
    <property type="entry name" value="RNase_P_p30"/>
    <property type="match status" value="1"/>
</dbReference>
<dbReference type="GO" id="GO:0030677">
    <property type="term" value="C:ribonuclease P complex"/>
    <property type="evidence" value="ECO:0007669"/>
    <property type="project" value="UniProtKB-UniRule"/>
</dbReference>
<evidence type="ECO:0000256" key="7">
    <source>
        <dbReference type="HAMAP-Rule" id="MF_00756"/>
    </source>
</evidence>
<evidence type="ECO:0000256" key="6">
    <source>
        <dbReference type="ARBA" id="ARBA00022801"/>
    </source>
</evidence>
<protein>
    <recommendedName>
        <fullName evidence="7">Ribonuclease P protein component 3</fullName>
        <shortName evidence="7">RNase P component 3</shortName>
        <ecNumber evidence="7">3.1.26.5</ecNumber>
    </recommendedName>
    <alternativeName>
        <fullName evidence="7">Rpp30</fullName>
    </alternativeName>
</protein>
<proteinExistence type="inferred from homology"/>
<evidence type="ECO:0000313" key="9">
    <source>
        <dbReference type="Proteomes" id="UP000681041"/>
    </source>
</evidence>
<comment type="catalytic activity">
    <reaction evidence="7">
        <text>Endonucleolytic cleavage of RNA, removing 5'-extranucleotides from tRNA precursor.</text>
        <dbReference type="EC" id="3.1.26.5"/>
    </reaction>
</comment>
<dbReference type="AlphaFoldDB" id="A0A8T8K6M0"/>